<evidence type="ECO:0000313" key="3">
    <source>
        <dbReference type="Proteomes" id="UP001163046"/>
    </source>
</evidence>
<dbReference type="AlphaFoldDB" id="A0A9W9ZCL6"/>
<protein>
    <submittedName>
        <fullName evidence="2">Uncharacterized protein</fullName>
    </submittedName>
</protein>
<evidence type="ECO:0000313" key="2">
    <source>
        <dbReference type="EMBL" id="KAJ7378158.1"/>
    </source>
</evidence>
<evidence type="ECO:0000256" key="1">
    <source>
        <dbReference type="SAM" id="MobiDB-lite"/>
    </source>
</evidence>
<dbReference type="EMBL" id="MU826369">
    <property type="protein sequence ID" value="KAJ7378158.1"/>
    <property type="molecule type" value="Genomic_DNA"/>
</dbReference>
<accession>A0A9W9ZCL6</accession>
<keyword evidence="3" id="KW-1185">Reference proteome</keyword>
<feature type="compositionally biased region" description="Polar residues" evidence="1">
    <location>
        <begin position="228"/>
        <end position="239"/>
    </location>
</feature>
<name>A0A9W9ZCL6_9CNID</name>
<reference evidence="2" key="1">
    <citation type="submission" date="2023-01" db="EMBL/GenBank/DDBJ databases">
        <title>Genome assembly of the deep-sea coral Lophelia pertusa.</title>
        <authorList>
            <person name="Herrera S."/>
            <person name="Cordes E."/>
        </authorList>
    </citation>
    <scope>NUCLEOTIDE SEQUENCE</scope>
    <source>
        <strain evidence="2">USNM1676648</strain>
        <tissue evidence="2">Polyp</tissue>
    </source>
</reference>
<gene>
    <name evidence="2" type="ORF">OS493_024823</name>
</gene>
<dbReference type="Proteomes" id="UP001163046">
    <property type="component" value="Unassembled WGS sequence"/>
</dbReference>
<organism evidence="2 3">
    <name type="scientific">Desmophyllum pertusum</name>
    <dbReference type="NCBI Taxonomy" id="174260"/>
    <lineage>
        <taxon>Eukaryota</taxon>
        <taxon>Metazoa</taxon>
        <taxon>Cnidaria</taxon>
        <taxon>Anthozoa</taxon>
        <taxon>Hexacorallia</taxon>
        <taxon>Scleractinia</taxon>
        <taxon>Caryophylliina</taxon>
        <taxon>Caryophylliidae</taxon>
        <taxon>Desmophyllum</taxon>
    </lineage>
</organism>
<feature type="region of interest" description="Disordered" evidence="1">
    <location>
        <begin position="227"/>
        <end position="285"/>
    </location>
</feature>
<comment type="caution">
    <text evidence="2">The sequence shown here is derived from an EMBL/GenBank/DDBJ whole genome shotgun (WGS) entry which is preliminary data.</text>
</comment>
<proteinExistence type="predicted"/>
<sequence length="380" mass="41568">MAEVCKDLAGRNFYDDFAGDHYLSFLSVEPLDKRGFLKKMVKKGSLQTFRPLDCVDSHEKESLIIEGMYCHVIADLFSESTNLPFTTQTFKLVYESETRQFSVQDFGGAVITFNQEKPPIGAVMFTKKGEFAGILDFTDNCMSAVFLPESSMRDDSREEDMPSNGENATAAVVSNNEIVHQMNDEKVMCEEHFREQTVNQEEETHSGSDVLCDDNSHVVKVSIDHMSHGNNNALPSSEEFQPDAEMQTNTAKSEGLVTEEGSGSKILQEGHGGADSAISGNKTDEVETENVCNSVNSSAEVNSNFDACPEEEEGSTFSDMADEGHDKVDDLDRSMMPGSAMEKASSSAETANGVDSSAGIEQTALFHNQEMILSQGTITV</sequence>